<dbReference type="InterPro" id="IPR052552">
    <property type="entry name" value="YeaO-like"/>
</dbReference>
<organism evidence="1 2">
    <name type="scientific">Modicisalibacter zincidurans</name>
    <dbReference type="NCBI Taxonomy" id="1178777"/>
    <lineage>
        <taxon>Bacteria</taxon>
        <taxon>Pseudomonadati</taxon>
        <taxon>Pseudomonadota</taxon>
        <taxon>Gammaproteobacteria</taxon>
        <taxon>Oceanospirillales</taxon>
        <taxon>Halomonadaceae</taxon>
        <taxon>Modicisalibacter</taxon>
    </lineage>
</organism>
<keyword evidence="2" id="KW-1185">Reference proteome</keyword>
<accession>A0ABP9RGU7</accession>
<reference evidence="2" key="1">
    <citation type="journal article" date="2019" name="Int. J. Syst. Evol. Microbiol.">
        <title>The Global Catalogue of Microorganisms (GCM) 10K type strain sequencing project: providing services to taxonomists for standard genome sequencing and annotation.</title>
        <authorList>
            <consortium name="The Broad Institute Genomics Platform"/>
            <consortium name="The Broad Institute Genome Sequencing Center for Infectious Disease"/>
            <person name="Wu L."/>
            <person name="Ma J."/>
        </authorList>
    </citation>
    <scope>NUCLEOTIDE SEQUENCE [LARGE SCALE GENOMIC DNA]</scope>
    <source>
        <strain evidence="2">JCM 18472</strain>
    </source>
</reference>
<gene>
    <name evidence="1" type="ORF">GCM10023342_23980</name>
</gene>
<proteinExistence type="predicted"/>
<dbReference type="Pfam" id="PF22752">
    <property type="entry name" value="DUF488-N3i"/>
    <property type="match status" value="1"/>
</dbReference>
<dbReference type="RefSeq" id="WP_031385123.1">
    <property type="nucleotide sequence ID" value="NZ_BAABKI010000024.1"/>
</dbReference>
<dbReference type="PANTHER" id="PTHR36849:SF1">
    <property type="entry name" value="CYTOPLASMIC PROTEIN"/>
    <property type="match status" value="1"/>
</dbReference>
<dbReference type="Proteomes" id="UP001500074">
    <property type="component" value="Unassembled WGS sequence"/>
</dbReference>
<evidence type="ECO:0000313" key="1">
    <source>
        <dbReference type="EMBL" id="GAA5177032.1"/>
    </source>
</evidence>
<sequence length="117" mass="13741">MNVGLKRIYDSACDEDGYRVLVDGMWPRGVAKCDAALDEWCRELAPSKSLRQWYGHDPERWTEFYRAYRSELRESDADTLARLREHARRDGLTLLFAARDVEHNNARVLKEHLEDSE</sequence>
<dbReference type="PANTHER" id="PTHR36849">
    <property type="entry name" value="CYTOPLASMIC PROTEIN-RELATED"/>
    <property type="match status" value="1"/>
</dbReference>
<name>A0ABP9RGU7_9GAMM</name>
<evidence type="ECO:0000313" key="2">
    <source>
        <dbReference type="Proteomes" id="UP001500074"/>
    </source>
</evidence>
<protein>
    <submittedName>
        <fullName evidence="1">DUF488 domain-containing protein</fullName>
    </submittedName>
</protein>
<comment type="caution">
    <text evidence="1">The sequence shown here is derived from an EMBL/GenBank/DDBJ whole genome shotgun (WGS) entry which is preliminary data.</text>
</comment>
<dbReference type="EMBL" id="BAABKI010000024">
    <property type="protein sequence ID" value="GAA5177032.1"/>
    <property type="molecule type" value="Genomic_DNA"/>
</dbReference>